<dbReference type="AlphaFoldDB" id="A0A377MRA7"/>
<accession>A0A377MRA7</accession>
<evidence type="ECO:0000313" key="2">
    <source>
        <dbReference type="Proteomes" id="UP000254070"/>
    </source>
</evidence>
<sequence>MVQQIVLPIKDSNILQMVQDTLLDSFRAGRIPPHFSKFQIFFKNFPALPLGKIASNFKTMREFHSLKLPWASSDRNKGRYAYYFIQLSAFII</sequence>
<organism evidence="1 2">
    <name type="scientific">Enterococcus durans</name>
    <dbReference type="NCBI Taxonomy" id="53345"/>
    <lineage>
        <taxon>Bacteria</taxon>
        <taxon>Bacillati</taxon>
        <taxon>Bacillota</taxon>
        <taxon>Bacilli</taxon>
        <taxon>Lactobacillales</taxon>
        <taxon>Enterococcaceae</taxon>
        <taxon>Enterococcus</taxon>
    </lineage>
</organism>
<proteinExistence type="predicted"/>
<name>A0A377MRA7_9ENTE</name>
<protein>
    <submittedName>
        <fullName evidence="1">Putative tyrosine recombinase</fullName>
    </submittedName>
</protein>
<dbReference type="EMBL" id="UGIF01000005">
    <property type="protein sequence ID" value="STQ33030.1"/>
    <property type="molecule type" value="Genomic_DNA"/>
</dbReference>
<reference evidence="1 2" key="1">
    <citation type="submission" date="2018-06" db="EMBL/GenBank/DDBJ databases">
        <authorList>
            <consortium name="Pathogen Informatics"/>
            <person name="Doyle S."/>
        </authorList>
    </citation>
    <scope>NUCLEOTIDE SEQUENCE [LARGE SCALE GENOMIC DNA]</scope>
    <source>
        <strain evidence="1 2">NCTC8129</strain>
    </source>
</reference>
<dbReference type="Proteomes" id="UP000254070">
    <property type="component" value="Unassembled WGS sequence"/>
</dbReference>
<gene>
    <name evidence="1" type="ORF">NCTC8129_03240</name>
</gene>
<evidence type="ECO:0000313" key="1">
    <source>
        <dbReference type="EMBL" id="STQ33030.1"/>
    </source>
</evidence>